<feature type="chain" id="PRO_5022663148" evidence="2">
    <location>
        <begin position="20"/>
        <end position="746"/>
    </location>
</feature>
<evidence type="ECO:0000256" key="1">
    <source>
        <dbReference type="SAM" id="MobiDB-lite"/>
    </source>
</evidence>
<name>A0A5C3FAU7_9BASI</name>
<feature type="compositionally biased region" description="Basic and acidic residues" evidence="1">
    <location>
        <begin position="214"/>
        <end position="231"/>
    </location>
</feature>
<reference evidence="3 4" key="1">
    <citation type="submission" date="2018-03" db="EMBL/GenBank/DDBJ databases">
        <authorList>
            <person name="Guldener U."/>
        </authorList>
    </citation>
    <scope>NUCLEOTIDE SEQUENCE [LARGE SCALE GENOMIC DNA]</scope>
    <source>
        <strain evidence="3 4">DAOM196992</strain>
    </source>
</reference>
<evidence type="ECO:0000313" key="4">
    <source>
        <dbReference type="Proteomes" id="UP000323386"/>
    </source>
</evidence>
<keyword evidence="4" id="KW-1185">Reference proteome</keyword>
<feature type="region of interest" description="Disordered" evidence="1">
    <location>
        <begin position="435"/>
        <end position="495"/>
    </location>
</feature>
<organism evidence="3 4">
    <name type="scientific">Pseudozyma flocculosa</name>
    <dbReference type="NCBI Taxonomy" id="84751"/>
    <lineage>
        <taxon>Eukaryota</taxon>
        <taxon>Fungi</taxon>
        <taxon>Dikarya</taxon>
        <taxon>Basidiomycota</taxon>
        <taxon>Ustilaginomycotina</taxon>
        <taxon>Ustilaginomycetes</taxon>
        <taxon>Ustilaginales</taxon>
        <taxon>Ustilaginaceae</taxon>
        <taxon>Pseudozyma</taxon>
    </lineage>
</organism>
<feature type="region of interest" description="Disordered" evidence="1">
    <location>
        <begin position="207"/>
        <end position="344"/>
    </location>
</feature>
<dbReference type="EMBL" id="OOIP01000028">
    <property type="protein sequence ID" value="SPO41548.1"/>
    <property type="molecule type" value="Genomic_DNA"/>
</dbReference>
<feature type="region of interest" description="Disordered" evidence="1">
    <location>
        <begin position="530"/>
        <end position="553"/>
    </location>
</feature>
<keyword evidence="2" id="KW-0732">Signal</keyword>
<gene>
    <name evidence="3" type="ORF">PSFLO_07030</name>
</gene>
<feature type="compositionally biased region" description="Basic and acidic residues" evidence="1">
    <location>
        <begin position="297"/>
        <end position="327"/>
    </location>
</feature>
<evidence type="ECO:0000313" key="3">
    <source>
        <dbReference type="EMBL" id="SPO41548.1"/>
    </source>
</evidence>
<evidence type="ECO:0000256" key="2">
    <source>
        <dbReference type="SAM" id="SignalP"/>
    </source>
</evidence>
<feature type="region of interest" description="Disordered" evidence="1">
    <location>
        <begin position="624"/>
        <end position="657"/>
    </location>
</feature>
<protein>
    <submittedName>
        <fullName evidence="3">Uncharacterized protein</fullName>
    </submittedName>
</protein>
<proteinExistence type="predicted"/>
<feature type="compositionally biased region" description="Basic and acidic residues" evidence="1">
    <location>
        <begin position="437"/>
        <end position="457"/>
    </location>
</feature>
<dbReference type="AlphaFoldDB" id="A0A5C3FAU7"/>
<feature type="region of interest" description="Disordered" evidence="1">
    <location>
        <begin position="586"/>
        <end position="608"/>
    </location>
</feature>
<dbReference type="Proteomes" id="UP000323386">
    <property type="component" value="Unassembled WGS sequence"/>
</dbReference>
<accession>A0A5C3FAU7</accession>
<feature type="compositionally biased region" description="Low complexity" evidence="1">
    <location>
        <begin position="646"/>
        <end position="656"/>
    </location>
</feature>
<feature type="region of interest" description="Disordered" evidence="1">
    <location>
        <begin position="355"/>
        <end position="374"/>
    </location>
</feature>
<feature type="signal peptide" evidence="2">
    <location>
        <begin position="1"/>
        <end position="19"/>
    </location>
</feature>
<feature type="compositionally biased region" description="Low complexity" evidence="1">
    <location>
        <begin position="362"/>
        <end position="374"/>
    </location>
</feature>
<feature type="compositionally biased region" description="Basic and acidic residues" evidence="1">
    <location>
        <begin position="530"/>
        <end position="544"/>
    </location>
</feature>
<feature type="compositionally biased region" description="Basic and acidic residues" evidence="1">
    <location>
        <begin position="239"/>
        <end position="265"/>
    </location>
</feature>
<sequence length="746" mass="79119">MRCTFLPLLLVVVGEFVATAPVPVEPWAARAVQGETWSADDTQHRFDAAAAAPAAATAAQPGDARRPAEAKPMRHIDKRAFEMLKSLAPEVVTVTGRSIENALPKSELHALTTPGEHRATSSPESILDALETFSRGKNPKEIKQQRLLETTLRSDTPEHLEATESKGLRDWWRGLSKTRKAAIGAALGVPVGASAFTSAYLVEQHLHKNKRKDKKSDEVDAHGGPAKEESAPRFVPGETKGDLGKGPKDESEDGGKDKDQHDKIHTFRSYPNNLTWPDEDPSADAGVKTPLPTEGGDAAKSDHEQSGSDKTKSSPEGASGKKDDHNMLTKRQAPSGAASRALSSFGSTVKAFGSKLWPFGRSSSSSTAAVESGAAGTLSRSASRIESGAAGPAIVDAKSLPWYKRPKVVAGLGAAAGVGSVLSVGVPILVHSHREQKKLDAETERLDKELEDRDKKGSSARLADPSGFTYASAQPVMLPGTKLPSTPSGAMGTAGPLLGGPVSSYPQGSLSNQVPGSIVPGSMVGLRARDVPDATPEPQDKVERSASPANGGQTIVKREHGCKKNAQARSVDASVSDLVLVKPHRIDEHDSEREHHHDARPAGLHDLDDPRWFDDEVTPLHIFGGPDKFAQSSPTFAPDRADDGDASISLASSSSDQRPSLVKRGMLNAIPAGVMNNPIFASKGFKYGLGGGLILFSGIRYHRLPSNFFGTGKRFDGPGAENVKARLDGMGLSIDKYGRLTKPLPM</sequence>